<feature type="region of interest" description="Disordered" evidence="1">
    <location>
        <begin position="410"/>
        <end position="459"/>
    </location>
</feature>
<dbReference type="Proteomes" id="UP001189429">
    <property type="component" value="Unassembled WGS sequence"/>
</dbReference>
<protein>
    <recommendedName>
        <fullName evidence="4">C2H2-type domain-containing protein</fullName>
    </recommendedName>
</protein>
<evidence type="ECO:0000313" key="3">
    <source>
        <dbReference type="Proteomes" id="UP001189429"/>
    </source>
</evidence>
<feature type="compositionally biased region" description="Basic and acidic residues" evidence="1">
    <location>
        <begin position="180"/>
        <end position="210"/>
    </location>
</feature>
<evidence type="ECO:0008006" key="4">
    <source>
        <dbReference type="Google" id="ProtNLM"/>
    </source>
</evidence>
<gene>
    <name evidence="2" type="ORF">PCOR1329_LOCUS22164</name>
</gene>
<evidence type="ECO:0000256" key="1">
    <source>
        <dbReference type="SAM" id="MobiDB-lite"/>
    </source>
</evidence>
<feature type="region of interest" description="Disordered" evidence="1">
    <location>
        <begin position="153"/>
        <end position="210"/>
    </location>
</feature>
<dbReference type="EMBL" id="CAUYUJ010007369">
    <property type="protein sequence ID" value="CAK0820518.1"/>
    <property type="molecule type" value="Genomic_DNA"/>
</dbReference>
<reference evidence="2" key="1">
    <citation type="submission" date="2023-10" db="EMBL/GenBank/DDBJ databases">
        <authorList>
            <person name="Chen Y."/>
            <person name="Shah S."/>
            <person name="Dougan E. K."/>
            <person name="Thang M."/>
            <person name="Chan C."/>
        </authorList>
    </citation>
    <scope>NUCLEOTIDE SEQUENCE [LARGE SCALE GENOMIC DNA]</scope>
</reference>
<name>A0ABN9RQ88_9DINO</name>
<evidence type="ECO:0000313" key="2">
    <source>
        <dbReference type="EMBL" id="CAK0820518.1"/>
    </source>
</evidence>
<feature type="compositionally biased region" description="Basic and acidic residues" evidence="1">
    <location>
        <begin position="108"/>
        <end position="121"/>
    </location>
</feature>
<feature type="region of interest" description="Disordered" evidence="1">
    <location>
        <begin position="108"/>
        <end position="134"/>
    </location>
</feature>
<accession>A0ABN9RQ88</accession>
<keyword evidence="3" id="KW-1185">Reference proteome</keyword>
<proteinExistence type="predicted"/>
<sequence>MFCPSEGCELSLSTLPDLQAHISDAHLPTPRPLILDEFAIHRWCAGKRRGARQCACAAEPTRRRAMERAAEWSVGQQTYRHGLPTAHGDGLAGFATPDSHRHKAATARCEETEADRKHPDTCTRLSTSRQGYPQHPIIGADRLRAGHVQPHRHHRTRGSLRGLQQGGAAVKDPNQQSIKTQHDKRMRSDIKTTTERAPRAEDNDTHERKQFKTQLCAQRNNDAALTVIHDVPHQTGATYKQAGIRTGEAHGALPLHAADEEGRWDEGLKDATSRLCCTRHSCARWSFVQIPSNLNEGLSVPHISTRPTPPVSLVLERSRTVSLSTPQSASTYFKGMGCPLSSPTVQIATTDSLAIGSTSSQMATTDDRSVNDPPPRETTAQRASHDRPSGGGPCPFLIKTAALMAHAHTIAERQRASDPATPPHETNPSTSARTFARPLVCSPGPAPSRAYPRSSTSAE</sequence>
<organism evidence="2 3">
    <name type="scientific">Prorocentrum cordatum</name>
    <dbReference type="NCBI Taxonomy" id="2364126"/>
    <lineage>
        <taxon>Eukaryota</taxon>
        <taxon>Sar</taxon>
        <taxon>Alveolata</taxon>
        <taxon>Dinophyceae</taxon>
        <taxon>Prorocentrales</taxon>
        <taxon>Prorocentraceae</taxon>
        <taxon>Prorocentrum</taxon>
    </lineage>
</organism>
<feature type="region of interest" description="Disordered" evidence="1">
    <location>
        <begin position="356"/>
        <end position="396"/>
    </location>
</feature>
<comment type="caution">
    <text evidence="2">The sequence shown here is derived from an EMBL/GenBank/DDBJ whole genome shotgun (WGS) entry which is preliminary data.</text>
</comment>
<feature type="compositionally biased region" description="Polar residues" evidence="1">
    <location>
        <begin position="424"/>
        <end position="433"/>
    </location>
</feature>